<evidence type="ECO:0000313" key="2">
    <source>
        <dbReference type="Proteomes" id="UP000775686"/>
    </source>
</evidence>
<reference evidence="1 2" key="1">
    <citation type="journal article" date="2021" name="Sci. Rep.">
        <title>The distribution of antibiotic resistance genes in chicken gut microbiota commensals.</title>
        <authorList>
            <person name="Juricova H."/>
            <person name="Matiasovicova J."/>
            <person name="Kubasova T."/>
            <person name="Cejkova D."/>
            <person name="Rychlik I."/>
        </authorList>
    </citation>
    <scope>NUCLEOTIDE SEQUENCE [LARGE SCALE GENOMIC DNA]</scope>
    <source>
        <strain evidence="1 2">An770</strain>
    </source>
</reference>
<name>A0ABS2ELI7_9FIRM</name>
<dbReference type="Proteomes" id="UP000775686">
    <property type="component" value="Unassembled WGS sequence"/>
</dbReference>
<sequence>MGLEEGISGFIRKTAGEKGILRQPGNPKEEIQPGGFRVFQHPEPFLFVLGKDLFPFIELVPGNAEAFTEGLNGRTVQESFRQDTEDKKEAITGIGDDHIREDGMGMPAAYADQPEDRDFLCDGFPMDKIDDAAAIVSMDMAVAGGTADGAGLPFGAERSHIGLEQNF</sequence>
<organism evidence="1 2">
    <name type="scientific">Drancourtella massiliensis</name>
    <dbReference type="NCBI Taxonomy" id="1632013"/>
    <lineage>
        <taxon>Bacteria</taxon>
        <taxon>Bacillati</taxon>
        <taxon>Bacillota</taxon>
        <taxon>Clostridia</taxon>
        <taxon>Eubacteriales</taxon>
        <taxon>Oscillospiraceae</taxon>
        <taxon>Drancourtella</taxon>
    </lineage>
</organism>
<gene>
    <name evidence="1" type="ORF">H6A32_15705</name>
</gene>
<evidence type="ECO:0000313" key="1">
    <source>
        <dbReference type="EMBL" id="MBM6745696.1"/>
    </source>
</evidence>
<keyword evidence="2" id="KW-1185">Reference proteome</keyword>
<dbReference type="EMBL" id="JACJKH010000081">
    <property type="protein sequence ID" value="MBM6745696.1"/>
    <property type="molecule type" value="Genomic_DNA"/>
</dbReference>
<proteinExistence type="predicted"/>
<comment type="caution">
    <text evidence="1">The sequence shown here is derived from an EMBL/GenBank/DDBJ whole genome shotgun (WGS) entry which is preliminary data.</text>
</comment>
<accession>A0ABS2ELI7</accession>
<protein>
    <submittedName>
        <fullName evidence="1">Uncharacterized protein</fullName>
    </submittedName>
</protein>